<dbReference type="EMBL" id="JAAMOW010000010">
    <property type="protein sequence ID" value="NGY06672.1"/>
    <property type="molecule type" value="Genomic_DNA"/>
</dbReference>
<comment type="caution">
    <text evidence="3">The sequence shown here is derived from an EMBL/GenBank/DDBJ whole genome shotgun (WGS) entry which is preliminary data.</text>
</comment>
<dbReference type="InterPro" id="IPR007236">
    <property type="entry name" value="SlyX"/>
</dbReference>
<protein>
    <recommendedName>
        <fullName evidence="1">Protein SlyX homolog</fullName>
    </recommendedName>
</protein>
<dbReference type="PANTHER" id="PTHR36508">
    <property type="entry name" value="PROTEIN SLYX"/>
    <property type="match status" value="1"/>
</dbReference>
<evidence type="ECO:0000313" key="3">
    <source>
        <dbReference type="EMBL" id="NGY06672.1"/>
    </source>
</evidence>
<sequence>MDEARLIDLETRLAYQEATLQDLNDVIAAQQRRISELEGMCRQLLERVARMGQDIFKGSAEDEVPPHY</sequence>
<evidence type="ECO:0000256" key="2">
    <source>
        <dbReference type="SAM" id="Coils"/>
    </source>
</evidence>
<dbReference type="PANTHER" id="PTHR36508:SF1">
    <property type="entry name" value="PROTEIN SLYX"/>
    <property type="match status" value="1"/>
</dbReference>
<evidence type="ECO:0000256" key="1">
    <source>
        <dbReference type="HAMAP-Rule" id="MF_00715"/>
    </source>
</evidence>
<name>A0A6M2BVK1_9GAMM</name>
<dbReference type="RefSeq" id="WP_166260727.1">
    <property type="nucleotide sequence ID" value="NZ_JAAMOW010000010.1"/>
</dbReference>
<comment type="similarity">
    <text evidence="1">Belongs to the SlyX family.</text>
</comment>
<accession>A0A6M2BVK1</accession>
<proteinExistence type="inferred from homology"/>
<reference evidence="3 4" key="1">
    <citation type="journal article" date="2014" name="Int. J. Syst. Evol. Microbiol.">
        <title>Solimonas terrae sp. nov., isolated from soil.</title>
        <authorList>
            <person name="Kim S.J."/>
            <person name="Moon J.Y."/>
            <person name="Weon H.Y."/>
            <person name="Ahn J.H."/>
            <person name="Chen W.M."/>
            <person name="Kwon S.W."/>
        </authorList>
    </citation>
    <scope>NUCLEOTIDE SEQUENCE [LARGE SCALE GENOMIC DNA]</scope>
    <source>
        <strain evidence="3 4">KIS83-12</strain>
    </source>
</reference>
<dbReference type="AlphaFoldDB" id="A0A6M2BVK1"/>
<dbReference type="Pfam" id="PF04102">
    <property type="entry name" value="SlyX"/>
    <property type="match status" value="1"/>
</dbReference>
<feature type="coiled-coil region" evidence="2">
    <location>
        <begin position="20"/>
        <end position="47"/>
    </location>
</feature>
<gene>
    <name evidence="1" type="primary">slyX</name>
    <name evidence="3" type="ORF">G7Y85_18010</name>
</gene>
<dbReference type="Proteomes" id="UP000472676">
    <property type="component" value="Unassembled WGS sequence"/>
</dbReference>
<dbReference type="HAMAP" id="MF_00715">
    <property type="entry name" value="SlyX"/>
    <property type="match status" value="1"/>
</dbReference>
<organism evidence="3 4">
    <name type="scientific">Solimonas terrae</name>
    <dbReference type="NCBI Taxonomy" id="1396819"/>
    <lineage>
        <taxon>Bacteria</taxon>
        <taxon>Pseudomonadati</taxon>
        <taxon>Pseudomonadota</taxon>
        <taxon>Gammaproteobacteria</taxon>
        <taxon>Nevskiales</taxon>
        <taxon>Nevskiaceae</taxon>
        <taxon>Solimonas</taxon>
    </lineage>
</organism>
<dbReference type="Gene3D" id="1.20.5.300">
    <property type="match status" value="1"/>
</dbReference>
<keyword evidence="2" id="KW-0175">Coiled coil</keyword>
<keyword evidence="4" id="KW-1185">Reference proteome</keyword>
<evidence type="ECO:0000313" key="4">
    <source>
        <dbReference type="Proteomes" id="UP000472676"/>
    </source>
</evidence>